<evidence type="ECO:0000313" key="2">
    <source>
        <dbReference type="EMBL" id="EPS30333.1"/>
    </source>
</evidence>
<protein>
    <submittedName>
        <fullName evidence="2">Uncharacterized protein</fullName>
    </submittedName>
</protein>
<sequence>MLSKGAEPPPETDSEMPYNDGFGHLSHDPQFHDSILFVTDGGEFGREIDQLEFTLHTLQYAIVIIIISVVVLEWVSVPGHSGSLAGLDEWKVGNS</sequence>
<name>S8AVT4_PENO1</name>
<proteinExistence type="predicted"/>
<feature type="region of interest" description="Disordered" evidence="1">
    <location>
        <begin position="1"/>
        <end position="25"/>
    </location>
</feature>
<dbReference type="Proteomes" id="UP000019376">
    <property type="component" value="Unassembled WGS sequence"/>
</dbReference>
<evidence type="ECO:0000313" key="3">
    <source>
        <dbReference type="Proteomes" id="UP000019376"/>
    </source>
</evidence>
<organism evidence="2 3">
    <name type="scientific">Penicillium oxalicum (strain 114-2 / CGMCC 5302)</name>
    <name type="common">Penicillium decumbens</name>
    <dbReference type="NCBI Taxonomy" id="933388"/>
    <lineage>
        <taxon>Eukaryota</taxon>
        <taxon>Fungi</taxon>
        <taxon>Dikarya</taxon>
        <taxon>Ascomycota</taxon>
        <taxon>Pezizomycotina</taxon>
        <taxon>Eurotiomycetes</taxon>
        <taxon>Eurotiomycetidae</taxon>
        <taxon>Eurotiales</taxon>
        <taxon>Aspergillaceae</taxon>
        <taxon>Penicillium</taxon>
    </lineage>
</organism>
<dbReference type="AlphaFoldDB" id="S8AVT4"/>
<reference evidence="2 3" key="1">
    <citation type="journal article" date="2013" name="PLoS ONE">
        <title>Genomic and secretomic analyses reveal unique features of the lignocellulolytic enzyme system of Penicillium decumbens.</title>
        <authorList>
            <person name="Liu G."/>
            <person name="Zhang L."/>
            <person name="Wei X."/>
            <person name="Zou G."/>
            <person name="Qin Y."/>
            <person name="Ma L."/>
            <person name="Li J."/>
            <person name="Zheng H."/>
            <person name="Wang S."/>
            <person name="Wang C."/>
            <person name="Xun L."/>
            <person name="Zhao G.-P."/>
            <person name="Zhou Z."/>
            <person name="Qu Y."/>
        </authorList>
    </citation>
    <scope>NUCLEOTIDE SEQUENCE [LARGE SCALE GENOMIC DNA]</scope>
    <source>
        <strain evidence="3">114-2 / CGMCC 5302</strain>
    </source>
</reference>
<evidence type="ECO:0000256" key="1">
    <source>
        <dbReference type="SAM" id="MobiDB-lite"/>
    </source>
</evidence>
<accession>S8AVT4</accession>
<dbReference type="HOGENOM" id="CLU_2373463_0_0_1"/>
<keyword evidence="3" id="KW-1185">Reference proteome</keyword>
<gene>
    <name evidence="2" type="ORF">PDE_05284</name>
</gene>
<dbReference type="EMBL" id="KB644412">
    <property type="protein sequence ID" value="EPS30333.1"/>
    <property type="molecule type" value="Genomic_DNA"/>
</dbReference>